<feature type="compositionally biased region" description="Low complexity" evidence="1">
    <location>
        <begin position="1"/>
        <end position="18"/>
    </location>
</feature>
<dbReference type="EnsemblMetazoa" id="ASIC012283-RA">
    <property type="protein sequence ID" value="ASIC012283-PA"/>
    <property type="gene ID" value="ASIC012283"/>
</dbReference>
<evidence type="ECO:0000313" key="2">
    <source>
        <dbReference type="EMBL" id="KFB44318.1"/>
    </source>
</evidence>
<feature type="compositionally biased region" description="Basic and acidic residues" evidence="1">
    <location>
        <begin position="54"/>
        <end position="67"/>
    </location>
</feature>
<feature type="region of interest" description="Disordered" evidence="1">
    <location>
        <begin position="1"/>
        <end position="109"/>
    </location>
</feature>
<reference evidence="3" key="2">
    <citation type="submission" date="2020-05" db="UniProtKB">
        <authorList>
            <consortium name="EnsemblMetazoa"/>
        </authorList>
    </citation>
    <scope>IDENTIFICATION</scope>
</reference>
<keyword evidence="4" id="KW-1185">Reference proteome</keyword>
<dbReference type="AlphaFoldDB" id="A0A084W274"/>
<protein>
    <submittedName>
        <fullName evidence="2 3">DSBA oxidoreductase</fullName>
    </submittedName>
</protein>
<dbReference type="Proteomes" id="UP000030765">
    <property type="component" value="Unassembled WGS sequence"/>
</dbReference>
<reference evidence="2 4" key="1">
    <citation type="journal article" date="2014" name="BMC Genomics">
        <title>Genome sequence of Anopheles sinensis provides insight into genetics basis of mosquito competence for malaria parasites.</title>
        <authorList>
            <person name="Zhou D."/>
            <person name="Zhang D."/>
            <person name="Ding G."/>
            <person name="Shi L."/>
            <person name="Hou Q."/>
            <person name="Ye Y."/>
            <person name="Xu Y."/>
            <person name="Zhou H."/>
            <person name="Xiong C."/>
            <person name="Li S."/>
            <person name="Yu J."/>
            <person name="Hong S."/>
            <person name="Yu X."/>
            <person name="Zou P."/>
            <person name="Chen C."/>
            <person name="Chang X."/>
            <person name="Wang W."/>
            <person name="Lv Y."/>
            <person name="Sun Y."/>
            <person name="Ma L."/>
            <person name="Shen B."/>
            <person name="Zhu C."/>
        </authorList>
    </citation>
    <scope>NUCLEOTIDE SEQUENCE [LARGE SCALE GENOMIC DNA]</scope>
</reference>
<feature type="compositionally biased region" description="Polar residues" evidence="1">
    <location>
        <begin position="98"/>
        <end position="109"/>
    </location>
</feature>
<evidence type="ECO:0000313" key="4">
    <source>
        <dbReference type="Proteomes" id="UP000030765"/>
    </source>
</evidence>
<gene>
    <name evidence="2" type="ORF">ZHAS_00012283</name>
</gene>
<feature type="compositionally biased region" description="Basic and acidic residues" evidence="1">
    <location>
        <begin position="78"/>
        <end position="97"/>
    </location>
</feature>
<name>A0A084W274_ANOSI</name>
<organism evidence="2">
    <name type="scientific">Anopheles sinensis</name>
    <name type="common">Mosquito</name>
    <dbReference type="NCBI Taxonomy" id="74873"/>
    <lineage>
        <taxon>Eukaryota</taxon>
        <taxon>Metazoa</taxon>
        <taxon>Ecdysozoa</taxon>
        <taxon>Arthropoda</taxon>
        <taxon>Hexapoda</taxon>
        <taxon>Insecta</taxon>
        <taxon>Pterygota</taxon>
        <taxon>Neoptera</taxon>
        <taxon>Endopterygota</taxon>
        <taxon>Diptera</taxon>
        <taxon>Nematocera</taxon>
        <taxon>Culicoidea</taxon>
        <taxon>Culicidae</taxon>
        <taxon>Anophelinae</taxon>
        <taxon>Anopheles</taxon>
    </lineage>
</organism>
<accession>A0A084W274</accession>
<dbReference type="EMBL" id="ATLV01019539">
    <property type="status" value="NOT_ANNOTATED_CDS"/>
    <property type="molecule type" value="Genomic_DNA"/>
</dbReference>
<evidence type="ECO:0000256" key="1">
    <source>
        <dbReference type="SAM" id="MobiDB-lite"/>
    </source>
</evidence>
<evidence type="ECO:0000313" key="3">
    <source>
        <dbReference type="EnsemblMetazoa" id="ASIC012283-PA"/>
    </source>
</evidence>
<sequence length="109" mass="12049">MQFVATNTTNTGRSLTTLHLIRPPLPSQTQTSSGGMELHLQPSPDAPARLNWQTDERTPRRNKDTRRQQTIVPNGGKRRGETREKVSQSEPNADGRTDGSQTIGQTSRG</sequence>
<dbReference type="EMBL" id="KE525275">
    <property type="protein sequence ID" value="KFB44318.1"/>
    <property type="molecule type" value="Genomic_DNA"/>
</dbReference>
<proteinExistence type="predicted"/>
<dbReference type="VEuPathDB" id="VectorBase:ASIC012283"/>